<dbReference type="GO" id="GO:0030430">
    <property type="term" value="C:host cell cytoplasm"/>
    <property type="evidence" value="ECO:0007669"/>
    <property type="project" value="UniProtKB-SubCell"/>
</dbReference>
<evidence type="ECO:0000259" key="4">
    <source>
        <dbReference type="Pfam" id="PF00915"/>
    </source>
</evidence>
<evidence type="ECO:0000313" key="5">
    <source>
        <dbReference type="EMBL" id="QJI53558.1"/>
    </source>
</evidence>
<evidence type="ECO:0000256" key="2">
    <source>
        <dbReference type="ARBA" id="ARBA00022844"/>
    </source>
</evidence>
<evidence type="ECO:0000256" key="3">
    <source>
        <dbReference type="SAM" id="MobiDB-lite"/>
    </source>
</evidence>
<dbReference type="SUPFAM" id="SSF88633">
    <property type="entry name" value="Positive stranded ssRNA viruses"/>
    <property type="match status" value="1"/>
</dbReference>
<feature type="compositionally biased region" description="Polar residues" evidence="3">
    <location>
        <begin position="1"/>
        <end position="23"/>
    </location>
</feature>
<proteinExistence type="predicted"/>
<organism evidence="5">
    <name type="scientific">Picornavirales sp</name>
    <dbReference type="NCBI Taxonomy" id="1955153"/>
    <lineage>
        <taxon>Viruses</taxon>
        <taxon>Riboviria</taxon>
        <taxon>Orthornavirae</taxon>
        <taxon>Pisuviricota</taxon>
        <taxon>Pisoniviricetes</taxon>
        <taxon>Picornavirales</taxon>
    </lineage>
</organism>
<dbReference type="Pfam" id="PF00915">
    <property type="entry name" value="Calici_coat"/>
    <property type="match status" value="1"/>
</dbReference>
<feature type="domain" description="Calicivirus coat protein" evidence="4">
    <location>
        <begin position="26"/>
        <end position="276"/>
    </location>
</feature>
<feature type="region of interest" description="Disordered" evidence="3">
    <location>
        <begin position="1"/>
        <end position="44"/>
    </location>
</feature>
<dbReference type="Gene3D" id="2.60.120.20">
    <property type="match status" value="1"/>
</dbReference>
<dbReference type="EMBL" id="MN918680">
    <property type="protein sequence ID" value="QJI53558.1"/>
    <property type="molecule type" value="Genomic_RNA"/>
</dbReference>
<dbReference type="InterPro" id="IPR029053">
    <property type="entry name" value="Viral_coat"/>
</dbReference>
<sequence>MSQAHIPQPNTSAPGEQIQSTDNVPPMTSIEVTAPSPSQEVQPSMGEFNQLDPYFYEQNIQIAKIKWSTQDPPGKMLWFIELNPLKMHKNLSHVCQMYLAWGGDFIFNTKIAATGFHAGMLTVVKTPPTLHPSKLTNPFDFTYMPWDAMDAKMLEISTFNGRDIRPIKYHYMQQQDNAPADYYLGGYLALFVDIPLNTSASGTPRVEIAIWMKLAPNFRVAWMVPFDMQDVKSSTTAPPSLVEALNFQRKTNLLACYPSVVDKIVITPSATKVMNGGIYNCYSLAGENMSKWHTGNWIPPISGVIGKFNRVEDNVMQIDDCTVYWQGKPFHEISCESEEISYTVTLKIKEFNAGKEVQYTVVTNPHPTTVPPKGSIMRIMNDERDPQKSDITDNEIAAATTTESFLVFGSGVHDILSAQTSEMSALFNSEKLATWLPVGISAIFQMTEISSGLPLTYMKLYRWGFMTVPASVDQVQFVISEIRFEFLFTQPETSEIPFNSAHVNNYRLASMVHAKAIRRVEAPKLKKYNASALKKGLSLSNLHLTEEYGSSSSWERSSRQ</sequence>
<reference evidence="5" key="1">
    <citation type="submission" date="2020-01" db="EMBL/GenBank/DDBJ databases">
        <title>Viral genomes from wild and zoo birds in China.</title>
        <authorList>
            <person name="Zhao M."/>
            <person name="Shan L.T."/>
            <person name="Yang X.S."/>
            <person name="Zhang W."/>
        </authorList>
    </citation>
    <scope>NUCLEOTIDE SEQUENCE</scope>
    <source>
        <strain evidence="5">Rfb199shi3</strain>
    </source>
</reference>
<protein>
    <recommendedName>
        <fullName evidence="4">Calicivirus coat protein domain-containing protein</fullName>
    </recommendedName>
</protein>
<accession>A0A6M3YPS3</accession>
<name>A0A6M3YPS3_9VIRU</name>
<evidence type="ECO:0000256" key="1">
    <source>
        <dbReference type="ARBA" id="ARBA00004328"/>
    </source>
</evidence>
<dbReference type="InterPro" id="IPR004005">
    <property type="entry name" value="Calicivirus_coat"/>
</dbReference>
<comment type="subcellular location">
    <subcellularLocation>
        <location evidence="1">Virion</location>
    </subcellularLocation>
</comment>
<keyword evidence="2" id="KW-0946">Virion</keyword>
<dbReference type="GO" id="GO:0044423">
    <property type="term" value="C:virion component"/>
    <property type="evidence" value="ECO:0007669"/>
    <property type="project" value="UniProtKB-KW"/>
</dbReference>